<feature type="domain" description="Metalloenzyme" evidence="6">
    <location>
        <begin position="4"/>
        <end position="407"/>
    </location>
</feature>
<evidence type="ECO:0000259" key="6">
    <source>
        <dbReference type="Pfam" id="PF01676"/>
    </source>
</evidence>
<evidence type="ECO:0000256" key="5">
    <source>
        <dbReference type="ARBA" id="ARBA00023152"/>
    </source>
</evidence>
<dbReference type="Pfam" id="PF01676">
    <property type="entry name" value="Metalloenzyme"/>
    <property type="match status" value="1"/>
</dbReference>
<dbReference type="PATRIC" id="fig|1121405.3.peg.2041"/>
<dbReference type="Gene3D" id="3.30.70.2130">
    <property type="entry name" value="Metalloenzyme domain"/>
    <property type="match status" value="1"/>
</dbReference>
<dbReference type="GO" id="GO:0006096">
    <property type="term" value="P:glycolytic process"/>
    <property type="evidence" value="ECO:0007669"/>
    <property type="project" value="UniProtKB-KW"/>
</dbReference>
<keyword evidence="5" id="KW-0324">Glycolysis</keyword>
<evidence type="ECO:0000256" key="1">
    <source>
        <dbReference type="ARBA" id="ARBA00000370"/>
    </source>
</evidence>
<dbReference type="Pfam" id="PF10143">
    <property type="entry name" value="PhosphMutase"/>
    <property type="match status" value="1"/>
</dbReference>
<evidence type="ECO:0000313" key="7">
    <source>
        <dbReference type="EMBL" id="EPR40272.1"/>
    </source>
</evidence>
<reference evidence="7 8" key="1">
    <citation type="journal article" date="2013" name="Genome Announc.">
        <title>Draft genome sequences for three mercury-methylating, sulfate-reducing bacteria.</title>
        <authorList>
            <person name="Brown S.D."/>
            <person name="Hurt R.A.Jr."/>
            <person name="Gilmour C.C."/>
            <person name="Elias D.A."/>
        </authorList>
    </citation>
    <scope>NUCLEOTIDE SEQUENCE [LARGE SCALE GENOMIC DNA]</scope>
    <source>
        <strain evidence="7 8">DSM 2059</strain>
    </source>
</reference>
<evidence type="ECO:0000256" key="3">
    <source>
        <dbReference type="ARBA" id="ARBA00004921"/>
    </source>
</evidence>
<dbReference type="OrthoDB" id="9804453at2"/>
<evidence type="ECO:0000313" key="8">
    <source>
        <dbReference type="Proteomes" id="UP000014977"/>
    </source>
</evidence>
<comment type="similarity">
    <text evidence="4">Belongs to the BPG-independent phosphoglycerate mutase family. A-PGAM subfamily.</text>
</comment>
<organism evidence="7 8">
    <name type="scientific">Desulfococcus multivorans DSM 2059</name>
    <dbReference type="NCBI Taxonomy" id="1121405"/>
    <lineage>
        <taxon>Bacteria</taxon>
        <taxon>Pseudomonadati</taxon>
        <taxon>Thermodesulfobacteriota</taxon>
        <taxon>Desulfobacteria</taxon>
        <taxon>Desulfobacterales</taxon>
        <taxon>Desulfococcaceae</taxon>
        <taxon>Desulfococcus</taxon>
    </lineage>
</organism>
<comment type="caution">
    <text evidence="7">The sequence shown here is derived from an EMBL/GenBank/DDBJ whole genome shotgun (WGS) entry which is preliminary data.</text>
</comment>
<dbReference type="PIRSF" id="PIRSF006392">
    <property type="entry name" value="IPGAM_arch"/>
    <property type="match status" value="1"/>
</dbReference>
<comment type="pathway">
    <text evidence="3">Carbohydrate degradation.</text>
</comment>
<dbReference type="InterPro" id="IPR017850">
    <property type="entry name" value="Alkaline_phosphatase_core_sf"/>
</dbReference>
<dbReference type="InterPro" id="IPR006124">
    <property type="entry name" value="Metalloenzyme"/>
</dbReference>
<dbReference type="InterPro" id="IPR042253">
    <property type="entry name" value="Pglycerate_mutase_ApgM_sf"/>
</dbReference>
<dbReference type="RefSeq" id="WP_020877164.1">
    <property type="nucleotide sequence ID" value="NZ_ATHJ01000084.1"/>
</dbReference>
<protein>
    <submittedName>
        <fullName evidence="7">Phosphonopyruvate decarboxylase-related protein</fullName>
    </submittedName>
</protein>
<evidence type="ECO:0000256" key="2">
    <source>
        <dbReference type="ARBA" id="ARBA00002315"/>
    </source>
</evidence>
<gene>
    <name evidence="7" type="ORF">dsmv_2407</name>
</gene>
<sequence>MANKCIMILLDGAGDRSYPELNHFTPLQAARTPALDQIAENGANGLYHAALLGQALPSENAHFAIFGYDMDVFPGRGALEALGAGISLDAGEVALLAHFVSVRRSPDATLILIEGKPQASDDEIQSFIRAVEDYSTDGIRFRLHHTHGFRGVLTLSGDVTPFVTDSDPITAGCALTAVLPWRTFADDPQSRNTSKAIGSYLEWVHHTLTRHPVNRKRRKAGRPLLNGLVTQRAGRLKKATPFAELNGMRGLSIASGIVYHGLCTYLGMDVRHVADTTDPGNDLCQRIQTALASLADYDFIHVHTKMPDEAAHSKDPLYKTRVLEALDQGIGAVLPELIGEPELLIVVTADHSTPSAGPLIHSGEAVPLVFCGPGVRRDRIRQYDEVSAAGGALGLVRGKELMYLIINHLDRAKLQGLMDTPVDQAYWPGRTEPLILKVPAGENGP</sequence>
<dbReference type="PANTHER" id="PTHR31209:SF0">
    <property type="entry name" value="METALLOENZYME DOMAIN-CONTAINING PROTEIN"/>
    <property type="match status" value="1"/>
</dbReference>
<dbReference type="Gene3D" id="3.40.720.10">
    <property type="entry name" value="Alkaline Phosphatase, subunit A"/>
    <property type="match status" value="2"/>
</dbReference>
<dbReference type="eggNOG" id="COG3635">
    <property type="taxonomic scope" value="Bacteria"/>
</dbReference>
<dbReference type="GO" id="GO:0004619">
    <property type="term" value="F:phosphoglycerate mutase activity"/>
    <property type="evidence" value="ECO:0007669"/>
    <property type="project" value="UniProtKB-EC"/>
</dbReference>
<dbReference type="SUPFAM" id="SSF53649">
    <property type="entry name" value="Alkaline phosphatase-like"/>
    <property type="match status" value="1"/>
</dbReference>
<keyword evidence="8" id="KW-1185">Reference proteome</keyword>
<proteinExistence type="inferred from homology"/>
<dbReference type="CDD" id="cd16011">
    <property type="entry name" value="iPGM_like"/>
    <property type="match status" value="1"/>
</dbReference>
<dbReference type="AlphaFoldDB" id="S7TT92"/>
<dbReference type="PANTHER" id="PTHR31209">
    <property type="entry name" value="COFACTOR-INDEPENDENT PHOSPHOGLYCERATE MUTASE"/>
    <property type="match status" value="1"/>
</dbReference>
<accession>S7TT92</accession>
<dbReference type="STRING" id="897.B2D07_18390"/>
<evidence type="ECO:0000256" key="4">
    <source>
        <dbReference type="ARBA" id="ARBA00005524"/>
    </source>
</evidence>
<keyword evidence="7" id="KW-0670">Pyruvate</keyword>
<dbReference type="InterPro" id="IPR004456">
    <property type="entry name" value="Pglycerate_mutase_ApgM"/>
</dbReference>
<dbReference type="GO" id="GO:0046872">
    <property type="term" value="F:metal ion binding"/>
    <property type="evidence" value="ECO:0007669"/>
    <property type="project" value="InterPro"/>
</dbReference>
<dbReference type="NCBIfam" id="TIGR00306">
    <property type="entry name" value="apgM"/>
    <property type="match status" value="1"/>
</dbReference>
<comment type="catalytic activity">
    <reaction evidence="1">
        <text>(2R)-2-phosphoglycerate = (2R)-3-phosphoglycerate</text>
        <dbReference type="Rhea" id="RHEA:15901"/>
        <dbReference type="ChEBI" id="CHEBI:58272"/>
        <dbReference type="ChEBI" id="CHEBI:58289"/>
        <dbReference type="EC" id="5.4.2.12"/>
    </reaction>
</comment>
<dbReference type="EMBL" id="ATHJ01000084">
    <property type="protein sequence ID" value="EPR40272.1"/>
    <property type="molecule type" value="Genomic_DNA"/>
</dbReference>
<name>S7TT92_DESML</name>
<dbReference type="Proteomes" id="UP000014977">
    <property type="component" value="Unassembled WGS sequence"/>
</dbReference>
<comment type="function">
    <text evidence="2">Catalyzes the interconversion of 2-phosphoglycerate and 3-phosphoglycerate.</text>
</comment>